<dbReference type="AlphaFoldDB" id="A0A1Q2CKS0"/>
<dbReference type="Pfam" id="PF08021">
    <property type="entry name" value="FAD_binding_9"/>
    <property type="match status" value="1"/>
</dbReference>
<protein>
    <submittedName>
        <fullName evidence="2">NADPH-dependent ferric siderophore reductase</fullName>
    </submittedName>
</protein>
<proteinExistence type="predicted"/>
<gene>
    <name evidence="2" type="ORF">BW730_03335</name>
</gene>
<dbReference type="InterPro" id="IPR017938">
    <property type="entry name" value="Riboflavin_synthase-like_b-brl"/>
</dbReference>
<evidence type="ECO:0000313" key="2">
    <source>
        <dbReference type="EMBL" id="AQP46703.1"/>
    </source>
</evidence>
<dbReference type="Proteomes" id="UP000188145">
    <property type="component" value="Chromosome"/>
</dbReference>
<sequence>MAFSDARKERGLYHAEVAATERISPHLVRLTFGSADLASLPRHGFDHWVRLFFPHPERGDADYSHLPETFGVTGYLKYLRQRSGGRPAVRSYTIRQQREQEIDVDFIAHGDAGLAGPWAARAKPGERVALIDQGRGFDLLPDAEHHVLVGDESAMPAVLGVLRDLPSNAQGLAIIEVPDLADAQEGPAPSGVEVRWVVRDDRDARPGSVALEELRGHRPERPERVSAFVVGEQGLAAGGRRHLVDCGVPKSRIAFTGFWRVGRAAD</sequence>
<dbReference type="InterPro" id="IPR039261">
    <property type="entry name" value="FNR_nucleotide-bd"/>
</dbReference>
<dbReference type="RefSeq" id="WP_077685011.1">
    <property type="nucleotide sequence ID" value="NZ_CP019606.1"/>
</dbReference>
<dbReference type="Gene3D" id="2.40.30.10">
    <property type="entry name" value="Translation factors"/>
    <property type="match status" value="1"/>
</dbReference>
<dbReference type="GO" id="GO:0016491">
    <property type="term" value="F:oxidoreductase activity"/>
    <property type="evidence" value="ECO:0007669"/>
    <property type="project" value="InterPro"/>
</dbReference>
<dbReference type="KEGG" id="tes:BW730_03335"/>
<dbReference type="PANTHER" id="PTHR30157">
    <property type="entry name" value="FERRIC REDUCTASE, NADPH-DEPENDENT"/>
    <property type="match status" value="1"/>
</dbReference>
<dbReference type="InterPro" id="IPR039374">
    <property type="entry name" value="SIP_fam"/>
</dbReference>
<dbReference type="OrthoDB" id="9814826at2"/>
<dbReference type="PROSITE" id="PS51384">
    <property type="entry name" value="FAD_FR"/>
    <property type="match status" value="1"/>
</dbReference>
<name>A0A1Q2CKS0_9ACTN</name>
<dbReference type="Pfam" id="PF04954">
    <property type="entry name" value="SIP"/>
    <property type="match status" value="1"/>
</dbReference>
<accession>A0A1Q2CKS0</accession>
<dbReference type="InterPro" id="IPR007037">
    <property type="entry name" value="SIP_rossman_dom"/>
</dbReference>
<dbReference type="InterPro" id="IPR017927">
    <property type="entry name" value="FAD-bd_FR_type"/>
</dbReference>
<dbReference type="InterPro" id="IPR013113">
    <property type="entry name" value="SIP_FAD-bd"/>
</dbReference>
<dbReference type="CDD" id="cd06193">
    <property type="entry name" value="siderophore_interacting"/>
    <property type="match status" value="1"/>
</dbReference>
<evidence type="ECO:0000259" key="1">
    <source>
        <dbReference type="PROSITE" id="PS51384"/>
    </source>
</evidence>
<dbReference type="SUPFAM" id="SSF63380">
    <property type="entry name" value="Riboflavin synthase domain-like"/>
    <property type="match status" value="1"/>
</dbReference>
<dbReference type="PANTHER" id="PTHR30157:SF0">
    <property type="entry name" value="NADPH-DEPENDENT FERRIC-CHELATE REDUCTASE"/>
    <property type="match status" value="1"/>
</dbReference>
<keyword evidence="3" id="KW-1185">Reference proteome</keyword>
<dbReference type="STRING" id="1332264.BW730_03335"/>
<organism evidence="2 3">
    <name type="scientific">Tessaracoccus aquimaris</name>
    <dbReference type="NCBI Taxonomy" id="1332264"/>
    <lineage>
        <taxon>Bacteria</taxon>
        <taxon>Bacillati</taxon>
        <taxon>Actinomycetota</taxon>
        <taxon>Actinomycetes</taxon>
        <taxon>Propionibacteriales</taxon>
        <taxon>Propionibacteriaceae</taxon>
        <taxon>Tessaracoccus</taxon>
    </lineage>
</organism>
<evidence type="ECO:0000313" key="3">
    <source>
        <dbReference type="Proteomes" id="UP000188145"/>
    </source>
</evidence>
<dbReference type="EMBL" id="CP019606">
    <property type="protein sequence ID" value="AQP46703.1"/>
    <property type="molecule type" value="Genomic_DNA"/>
</dbReference>
<dbReference type="Gene3D" id="3.40.50.80">
    <property type="entry name" value="Nucleotide-binding domain of ferredoxin-NADP reductase (FNR) module"/>
    <property type="match status" value="1"/>
</dbReference>
<feature type="domain" description="FAD-binding FR-type" evidence="1">
    <location>
        <begin position="10"/>
        <end position="142"/>
    </location>
</feature>
<reference evidence="3" key="1">
    <citation type="submission" date="2017-02" db="EMBL/GenBank/DDBJ databases">
        <title>Tessaracoccus aquaemaris sp. nov., isolated from the intestine of a Korean rockfish, Sebastes schlegelii, in a marine aquaculture pond.</title>
        <authorList>
            <person name="Tak E.J."/>
            <person name="Bae J.-W."/>
        </authorList>
    </citation>
    <scope>NUCLEOTIDE SEQUENCE [LARGE SCALE GENOMIC DNA]</scope>
    <source>
        <strain evidence="3">NSG39</strain>
    </source>
</reference>